<evidence type="ECO:0000313" key="4">
    <source>
        <dbReference type="Proteomes" id="UP000593560"/>
    </source>
</evidence>
<dbReference type="EMBL" id="JABFAD010000011">
    <property type="protein sequence ID" value="MBA0812752.1"/>
    <property type="molecule type" value="Genomic_DNA"/>
</dbReference>
<evidence type="ECO:0000256" key="2">
    <source>
        <dbReference type="SAM" id="Phobius"/>
    </source>
</evidence>
<keyword evidence="2" id="KW-1133">Transmembrane helix</keyword>
<accession>A0A7J9HSD1</accession>
<protein>
    <submittedName>
        <fullName evidence="3">Uncharacterized protein</fullName>
    </submittedName>
</protein>
<proteinExistence type="inferred from homology"/>
<feature type="non-terminal residue" evidence="3">
    <location>
        <position position="1"/>
    </location>
</feature>
<evidence type="ECO:0000313" key="3">
    <source>
        <dbReference type="EMBL" id="MBA0812752.1"/>
    </source>
</evidence>
<dbReference type="InterPro" id="IPR002528">
    <property type="entry name" value="MATE_fam"/>
</dbReference>
<sequence length="135" mass="14783">SNPSYVYLWFDTNRLDISSNTKCCDAPSLVLKVAIAMCVNTEAIVFNFAHTLSAATSTRMSNELGAEKPEKANNVMVVPLKLVVLLTLIPVLALVFGHNTWAGFFSDCPSIIENFASMTPFLAISIILELVCKIR</sequence>
<comment type="caution">
    <text evidence="3">The sequence shown here is derived from an EMBL/GenBank/DDBJ whole genome shotgun (WGS) entry which is preliminary data.</text>
</comment>
<dbReference type="GO" id="GO:0042910">
    <property type="term" value="F:xenobiotic transmembrane transporter activity"/>
    <property type="evidence" value="ECO:0007669"/>
    <property type="project" value="InterPro"/>
</dbReference>
<dbReference type="GO" id="GO:0015297">
    <property type="term" value="F:antiporter activity"/>
    <property type="evidence" value="ECO:0007669"/>
    <property type="project" value="InterPro"/>
</dbReference>
<dbReference type="AlphaFoldDB" id="A0A7J9HSD1"/>
<feature type="transmembrane region" description="Helical" evidence="2">
    <location>
        <begin position="111"/>
        <end position="132"/>
    </location>
</feature>
<dbReference type="Proteomes" id="UP000593560">
    <property type="component" value="Unassembled WGS sequence"/>
</dbReference>
<gene>
    <name evidence="3" type="ORF">Gohar_026691</name>
</gene>
<keyword evidence="4" id="KW-1185">Reference proteome</keyword>
<organism evidence="3 4">
    <name type="scientific">Gossypium harknessii</name>
    <dbReference type="NCBI Taxonomy" id="34285"/>
    <lineage>
        <taxon>Eukaryota</taxon>
        <taxon>Viridiplantae</taxon>
        <taxon>Streptophyta</taxon>
        <taxon>Embryophyta</taxon>
        <taxon>Tracheophyta</taxon>
        <taxon>Spermatophyta</taxon>
        <taxon>Magnoliopsida</taxon>
        <taxon>eudicotyledons</taxon>
        <taxon>Gunneridae</taxon>
        <taxon>Pentapetalae</taxon>
        <taxon>rosids</taxon>
        <taxon>malvids</taxon>
        <taxon>Malvales</taxon>
        <taxon>Malvaceae</taxon>
        <taxon>Malvoideae</taxon>
        <taxon>Gossypium</taxon>
    </lineage>
</organism>
<evidence type="ECO:0000256" key="1">
    <source>
        <dbReference type="ARBA" id="ARBA00010199"/>
    </source>
</evidence>
<name>A0A7J9HSD1_9ROSI</name>
<dbReference type="Pfam" id="PF01554">
    <property type="entry name" value="MatE"/>
    <property type="match status" value="1"/>
</dbReference>
<keyword evidence="2" id="KW-0472">Membrane</keyword>
<feature type="transmembrane region" description="Helical" evidence="2">
    <location>
        <begin position="78"/>
        <end position="99"/>
    </location>
</feature>
<reference evidence="3 4" key="1">
    <citation type="journal article" date="2019" name="Genome Biol. Evol.">
        <title>Insights into the evolution of the New World diploid cottons (Gossypium, subgenus Houzingenia) based on genome sequencing.</title>
        <authorList>
            <person name="Grover C.E."/>
            <person name="Arick M.A. 2nd"/>
            <person name="Thrash A."/>
            <person name="Conover J.L."/>
            <person name="Sanders W.S."/>
            <person name="Peterson D.G."/>
            <person name="Frelichowski J.E."/>
            <person name="Scheffler J.A."/>
            <person name="Scheffler B.E."/>
            <person name="Wendel J.F."/>
        </authorList>
    </citation>
    <scope>NUCLEOTIDE SEQUENCE [LARGE SCALE GENOMIC DNA]</scope>
    <source>
        <strain evidence="3">0</strain>
        <tissue evidence="3">Leaf</tissue>
    </source>
</reference>
<dbReference type="OrthoDB" id="2126698at2759"/>
<dbReference type="GO" id="GO:0016020">
    <property type="term" value="C:membrane"/>
    <property type="evidence" value="ECO:0007669"/>
    <property type="project" value="InterPro"/>
</dbReference>
<keyword evidence="2" id="KW-0812">Transmembrane</keyword>
<dbReference type="PANTHER" id="PTHR11206">
    <property type="entry name" value="MULTIDRUG RESISTANCE PROTEIN"/>
    <property type="match status" value="1"/>
</dbReference>
<comment type="similarity">
    <text evidence="1">Belongs to the multi antimicrobial extrusion (MATE) (TC 2.A.66.1) family.</text>
</comment>